<reference evidence="3" key="2">
    <citation type="submission" date="2014-11" db="EMBL/GenBank/DDBJ databases">
        <title>Draft genome sequence of Hydrogenophaga intermedia S1.</title>
        <authorList>
            <person name="Gan H.M."/>
            <person name="Chew T.H."/>
            <person name="Stolz A."/>
        </authorList>
    </citation>
    <scope>NUCLEOTIDE SEQUENCE [LARGE SCALE GENOMIC DNA]</scope>
    <source>
        <strain evidence="3">S1</strain>
    </source>
</reference>
<evidence type="ECO:0000313" key="3">
    <source>
        <dbReference type="Proteomes" id="UP000028878"/>
    </source>
</evidence>
<dbReference type="AlphaFoldDB" id="A0A1L1PCD0"/>
<protein>
    <submittedName>
        <fullName evidence="2">Uncharacterized protein</fullName>
    </submittedName>
</protein>
<evidence type="ECO:0000256" key="1">
    <source>
        <dbReference type="SAM" id="MobiDB-lite"/>
    </source>
</evidence>
<organism evidence="2 3">
    <name type="scientific">Hydrogenophaga intermedia</name>
    <dbReference type="NCBI Taxonomy" id="65786"/>
    <lineage>
        <taxon>Bacteria</taxon>
        <taxon>Pseudomonadati</taxon>
        <taxon>Pseudomonadota</taxon>
        <taxon>Betaproteobacteria</taxon>
        <taxon>Burkholderiales</taxon>
        <taxon>Comamonadaceae</taxon>
        <taxon>Hydrogenophaga</taxon>
    </lineage>
</organism>
<feature type="region of interest" description="Disordered" evidence="1">
    <location>
        <begin position="16"/>
        <end position="39"/>
    </location>
</feature>
<name>A0A1L1PCD0_HYDIT</name>
<evidence type="ECO:0000313" key="2">
    <source>
        <dbReference type="EMBL" id="CDN87608.1"/>
    </source>
</evidence>
<dbReference type="RefSeq" id="WP_009518010.1">
    <property type="nucleotide sequence ID" value="NZ_CCAE010000012.1"/>
</dbReference>
<gene>
    <name evidence="2" type="ORF">BN948_02030</name>
</gene>
<sequence>MIRFTRQGPPVVFRREEQPRFSRATDSLDQRAGGPPLFPPLIQSRVLEPDWIREDDDSGAGSATLRHLDAPADLVTVTMPVVGGLTAAGLAVDHSLSSDAVALVCVVAAGLGIALAGAGEDPNRQAPT</sequence>
<keyword evidence="3" id="KW-1185">Reference proteome</keyword>
<accession>A0A1L1PCD0</accession>
<reference evidence="3" key="1">
    <citation type="submission" date="2014-02" db="EMBL/GenBank/DDBJ databases">
        <authorList>
            <person name="Gan H."/>
        </authorList>
    </citation>
    <scope>NUCLEOTIDE SEQUENCE [LARGE SCALE GENOMIC DNA]</scope>
    <source>
        <strain evidence="3">S1</strain>
    </source>
</reference>
<dbReference type="Proteomes" id="UP000028878">
    <property type="component" value="Unassembled WGS sequence"/>
</dbReference>
<dbReference type="EMBL" id="CCAE010000012">
    <property type="protein sequence ID" value="CDN87608.1"/>
    <property type="molecule type" value="Genomic_DNA"/>
</dbReference>
<proteinExistence type="predicted"/>